<organism evidence="4 5">
    <name type="scientific">Schaalia georgiae</name>
    <dbReference type="NCBI Taxonomy" id="52768"/>
    <lineage>
        <taxon>Bacteria</taxon>
        <taxon>Bacillati</taxon>
        <taxon>Actinomycetota</taxon>
        <taxon>Actinomycetes</taxon>
        <taxon>Actinomycetales</taxon>
        <taxon>Actinomycetaceae</taxon>
        <taxon>Schaalia</taxon>
    </lineage>
</organism>
<dbReference type="PANTHER" id="PTHR45947">
    <property type="entry name" value="SULFOQUINOVOSYL TRANSFERASE SQD2"/>
    <property type="match status" value="1"/>
</dbReference>
<accession>A0A929N201</accession>
<evidence type="ECO:0000259" key="3">
    <source>
        <dbReference type="Pfam" id="PF13439"/>
    </source>
</evidence>
<dbReference type="AlphaFoldDB" id="A0A929N201"/>
<dbReference type="Pfam" id="PF13439">
    <property type="entry name" value="Glyco_transf_4"/>
    <property type="match status" value="1"/>
</dbReference>
<sequence length="381" mass="41434">MTAREGLNLLVYPSPLESAGRLAKLALSLQGSGMFGMTEVVGIALPGAPREEGLAPGALLRRVPGASLRSPMGALRILVAWQWRVYRRYRRAHVTAIAAQNLFMLPMCHRLARRTGAVLAYNCHELETETIASRGLRQRIQRAIERRYIRRADVVSVVNDSIARWYREAYPGLRVEVVTNAPLPSTGRVDLRDRLGIPDAALLYVHAGFLAPGRNIEAILAAFERVPGAHVVFLGDGALGPQVRLAAERCPNIHWLPPVPPDQVVAHMRGADAALCLIEYSCLSHRLSTPNKMMEGFAAGIPVLCSDLPEARRLLGPQAGTWILADPRAGLEPALRRMSKADVEAFEAPGIPGWDEGADRLVAAYGRAIAGRRNRGGTPCA</sequence>
<reference evidence="4" key="1">
    <citation type="submission" date="2020-04" db="EMBL/GenBank/DDBJ databases">
        <title>Deep metagenomics examines the oral microbiome during advanced dental caries in children, revealing novel taxa and co-occurrences with host molecules.</title>
        <authorList>
            <person name="Baker J.L."/>
            <person name="Morton J.T."/>
            <person name="Dinis M."/>
            <person name="Alvarez R."/>
            <person name="Tran N.C."/>
            <person name="Knight R."/>
            <person name="Edlund A."/>
        </authorList>
    </citation>
    <scope>NUCLEOTIDE SEQUENCE</scope>
    <source>
        <strain evidence="4">JCVI_32_bin.64</strain>
    </source>
</reference>
<keyword evidence="1" id="KW-0328">Glycosyltransferase</keyword>
<dbReference type="EMBL" id="JABZFZ010000006">
    <property type="protein sequence ID" value="MBF0939299.1"/>
    <property type="molecule type" value="Genomic_DNA"/>
</dbReference>
<comment type="caution">
    <text evidence="4">The sequence shown here is derived from an EMBL/GenBank/DDBJ whole genome shotgun (WGS) entry which is preliminary data.</text>
</comment>
<feature type="domain" description="Glycosyltransferase subfamily 4-like N-terminal" evidence="3">
    <location>
        <begin position="47"/>
        <end position="180"/>
    </location>
</feature>
<name>A0A929N201_9ACTO</name>
<dbReference type="Gene3D" id="3.40.50.2000">
    <property type="entry name" value="Glycogen Phosphorylase B"/>
    <property type="match status" value="2"/>
</dbReference>
<evidence type="ECO:0000256" key="1">
    <source>
        <dbReference type="ARBA" id="ARBA00022676"/>
    </source>
</evidence>
<gene>
    <name evidence="4" type="ORF">HXK03_00265</name>
</gene>
<dbReference type="PANTHER" id="PTHR45947:SF3">
    <property type="entry name" value="SULFOQUINOVOSYL TRANSFERASE SQD2"/>
    <property type="match status" value="1"/>
</dbReference>
<evidence type="ECO:0000313" key="5">
    <source>
        <dbReference type="Proteomes" id="UP000718630"/>
    </source>
</evidence>
<keyword evidence="2" id="KW-0808">Transferase</keyword>
<dbReference type="SUPFAM" id="SSF53756">
    <property type="entry name" value="UDP-Glycosyltransferase/glycogen phosphorylase"/>
    <property type="match status" value="1"/>
</dbReference>
<evidence type="ECO:0000256" key="2">
    <source>
        <dbReference type="ARBA" id="ARBA00022679"/>
    </source>
</evidence>
<dbReference type="GO" id="GO:0016757">
    <property type="term" value="F:glycosyltransferase activity"/>
    <property type="evidence" value="ECO:0007669"/>
    <property type="project" value="UniProtKB-KW"/>
</dbReference>
<dbReference type="Proteomes" id="UP000718630">
    <property type="component" value="Unassembled WGS sequence"/>
</dbReference>
<protein>
    <submittedName>
        <fullName evidence="4">Glycosyltransferase</fullName>
    </submittedName>
</protein>
<evidence type="ECO:0000313" key="4">
    <source>
        <dbReference type="EMBL" id="MBF0939299.1"/>
    </source>
</evidence>
<dbReference type="InterPro" id="IPR028098">
    <property type="entry name" value="Glyco_trans_4-like_N"/>
</dbReference>
<dbReference type="Pfam" id="PF13692">
    <property type="entry name" value="Glyco_trans_1_4"/>
    <property type="match status" value="1"/>
</dbReference>
<dbReference type="GO" id="GO:1901137">
    <property type="term" value="P:carbohydrate derivative biosynthetic process"/>
    <property type="evidence" value="ECO:0007669"/>
    <property type="project" value="UniProtKB-ARBA"/>
</dbReference>
<dbReference type="InterPro" id="IPR050194">
    <property type="entry name" value="Glycosyltransferase_grp1"/>
</dbReference>
<proteinExistence type="predicted"/>